<dbReference type="Proteomes" id="UP000596742">
    <property type="component" value="Unassembled WGS sequence"/>
</dbReference>
<protein>
    <submittedName>
        <fullName evidence="1">Uncharacterized protein</fullName>
    </submittedName>
</protein>
<proteinExistence type="predicted"/>
<comment type="caution">
    <text evidence="1">The sequence shown here is derived from an EMBL/GenBank/DDBJ whole genome shotgun (WGS) entry which is preliminary data.</text>
</comment>
<dbReference type="OrthoDB" id="6196534at2759"/>
<name>A0A8B6H3T6_MYTGA</name>
<sequence length="363" mass="39808">MHFSILEILEADLRGLCLETTDDLKEVMELGSFKCFWNRVYIVGPYCSGKSCLAKLLVGDALPQERNSTDGIWIYMGRAGMDLNNGEWIFIAKGKAVQEILVSMMMTLSTSDAIDTENLTTKLDKTEKTLLNRPVSTLTSPEEVVILDNSSPRIVHEERISQTPPRERFDVSDYTFSTSLSEENSHICDTLNVSRSRTVVSTEISIPIATDKSEVDGHNAETSTPLNKRTSNKIIPDLESNALGIVAAATNTSTLYPEESITSAELETCPSENLQKDRSTSEVQLEETSQSCAIFEEPGVVEATFIDSTDTPLERSIPADTALETQKSSNDAAGIGVLGVSSLDQRFQSSQTSNDSSDLKKKN</sequence>
<reference evidence="1" key="1">
    <citation type="submission" date="2018-11" db="EMBL/GenBank/DDBJ databases">
        <authorList>
            <person name="Alioto T."/>
            <person name="Alioto T."/>
        </authorList>
    </citation>
    <scope>NUCLEOTIDE SEQUENCE</scope>
</reference>
<dbReference type="EMBL" id="UYJE01009489">
    <property type="protein sequence ID" value="VDI73965.1"/>
    <property type="molecule type" value="Genomic_DNA"/>
</dbReference>
<evidence type="ECO:0000313" key="1">
    <source>
        <dbReference type="EMBL" id="VDI73965.1"/>
    </source>
</evidence>
<dbReference type="SUPFAM" id="SSF52540">
    <property type="entry name" value="P-loop containing nucleoside triphosphate hydrolases"/>
    <property type="match status" value="1"/>
</dbReference>
<accession>A0A8B6H3T6</accession>
<keyword evidence="2" id="KW-1185">Reference proteome</keyword>
<dbReference type="AlphaFoldDB" id="A0A8B6H3T6"/>
<gene>
    <name evidence="1" type="ORF">MGAL_10B071313</name>
</gene>
<organism evidence="1 2">
    <name type="scientific">Mytilus galloprovincialis</name>
    <name type="common">Mediterranean mussel</name>
    <dbReference type="NCBI Taxonomy" id="29158"/>
    <lineage>
        <taxon>Eukaryota</taxon>
        <taxon>Metazoa</taxon>
        <taxon>Spiralia</taxon>
        <taxon>Lophotrochozoa</taxon>
        <taxon>Mollusca</taxon>
        <taxon>Bivalvia</taxon>
        <taxon>Autobranchia</taxon>
        <taxon>Pteriomorphia</taxon>
        <taxon>Mytilida</taxon>
        <taxon>Mytiloidea</taxon>
        <taxon>Mytilidae</taxon>
        <taxon>Mytilinae</taxon>
        <taxon>Mytilus</taxon>
    </lineage>
</organism>
<dbReference type="InterPro" id="IPR027417">
    <property type="entry name" value="P-loop_NTPase"/>
</dbReference>
<evidence type="ECO:0000313" key="2">
    <source>
        <dbReference type="Proteomes" id="UP000596742"/>
    </source>
</evidence>